<feature type="compositionally biased region" description="Low complexity" evidence="7">
    <location>
        <begin position="16"/>
        <end position="34"/>
    </location>
</feature>
<evidence type="ECO:0000256" key="6">
    <source>
        <dbReference type="SAM" id="Coils"/>
    </source>
</evidence>
<protein>
    <submittedName>
        <fullName evidence="9">Magnesium transporter</fullName>
    </submittedName>
</protein>
<keyword evidence="5 8" id="KW-0472">Membrane</keyword>
<evidence type="ECO:0000256" key="8">
    <source>
        <dbReference type="SAM" id="Phobius"/>
    </source>
</evidence>
<evidence type="ECO:0000256" key="3">
    <source>
        <dbReference type="ARBA" id="ARBA00022692"/>
    </source>
</evidence>
<dbReference type="Gene3D" id="1.20.58.340">
    <property type="entry name" value="Magnesium transport protein CorA, transmembrane region"/>
    <property type="match status" value="2"/>
</dbReference>
<keyword evidence="3 8" id="KW-0812">Transmembrane</keyword>
<dbReference type="EMBL" id="SLVJ01000001">
    <property type="protein sequence ID" value="TCM71065.1"/>
    <property type="molecule type" value="Genomic_DNA"/>
</dbReference>
<dbReference type="InterPro" id="IPR002523">
    <property type="entry name" value="MgTranspt_CorA/ZnTranspt_ZntB"/>
</dbReference>
<comment type="subcellular location">
    <subcellularLocation>
        <location evidence="1">Membrane</location>
        <topology evidence="1">Multi-pass membrane protein</topology>
    </subcellularLocation>
</comment>
<organism evidence="9 10">
    <name type="scientific">Acinetobacter calcoaceticus</name>
    <dbReference type="NCBI Taxonomy" id="471"/>
    <lineage>
        <taxon>Bacteria</taxon>
        <taxon>Pseudomonadati</taxon>
        <taxon>Pseudomonadota</taxon>
        <taxon>Gammaproteobacteria</taxon>
        <taxon>Moraxellales</taxon>
        <taxon>Moraxellaceae</taxon>
        <taxon>Acinetobacter</taxon>
        <taxon>Acinetobacter calcoaceticus/baumannii complex</taxon>
    </lineage>
</organism>
<evidence type="ECO:0000313" key="10">
    <source>
        <dbReference type="Proteomes" id="UP000294963"/>
    </source>
</evidence>
<evidence type="ECO:0000256" key="2">
    <source>
        <dbReference type="ARBA" id="ARBA00009765"/>
    </source>
</evidence>
<dbReference type="GO" id="GO:0016020">
    <property type="term" value="C:membrane"/>
    <property type="evidence" value="ECO:0007669"/>
    <property type="project" value="UniProtKB-SubCell"/>
</dbReference>
<dbReference type="CDD" id="cd12827">
    <property type="entry name" value="EcCorA_ZntB-like_u2"/>
    <property type="match status" value="1"/>
</dbReference>
<feature type="coiled-coil region" evidence="6">
    <location>
        <begin position="165"/>
        <end position="199"/>
    </location>
</feature>
<dbReference type="SUPFAM" id="SSF144083">
    <property type="entry name" value="Magnesium transport protein CorA, transmembrane region"/>
    <property type="match status" value="1"/>
</dbReference>
<dbReference type="PANTHER" id="PTHR47891:SF2">
    <property type="entry name" value="MAGNESIUM AND COBALT TRANSPORTER"/>
    <property type="match status" value="1"/>
</dbReference>
<sequence>MIHIYHRTQDQKHQQQNEQQQSKQQQQQTHAETQLNSAPAATFTHALEGQSWQKSLAATAEHIQKLVTDLGIPADFLTDALDLDERPRIEQQGACTLLMIHVPYNKAEVVHHYDEVKYRTIPFAIILTPQHIVTVCTQDQLFHPEMLSQSSNGQNAALFNLSAPLLILQKTAEHYQKLVQELEAAIVAAEDELSRSYRNQELYALLYLNESLLYVTTSLKQLLQVIGSDDFKDLLVINAEEQERYAQTVIELEQVYAVAEINQLNLNNVMDAYGNIIQNNVSHVVKLLTAVTIVLSIPTLIASVYGMNVPLPYQEADHAFSVIIIAMLLSSGVVAYYFHKKRYF</sequence>
<dbReference type="InterPro" id="IPR045861">
    <property type="entry name" value="CorA_cytoplasmic_dom"/>
</dbReference>
<keyword evidence="10" id="KW-1185">Reference proteome</keyword>
<dbReference type="OrthoDB" id="9803416at2"/>
<dbReference type="PANTHER" id="PTHR47891">
    <property type="entry name" value="TRANSPORTER-RELATED"/>
    <property type="match status" value="1"/>
</dbReference>
<comment type="similarity">
    <text evidence="2">Belongs to the CorA metal ion transporter (MIT) (TC 1.A.35) family.</text>
</comment>
<dbReference type="Gene3D" id="3.30.460.20">
    <property type="entry name" value="CorA soluble domain-like"/>
    <property type="match status" value="1"/>
</dbReference>
<feature type="transmembrane region" description="Helical" evidence="8">
    <location>
        <begin position="319"/>
        <end position="338"/>
    </location>
</feature>
<reference evidence="9 10" key="1">
    <citation type="submission" date="2019-03" db="EMBL/GenBank/DDBJ databases">
        <title>Genomic analyses of the natural microbiome of Caenorhabditis elegans.</title>
        <authorList>
            <person name="Samuel B."/>
        </authorList>
    </citation>
    <scope>NUCLEOTIDE SEQUENCE [LARGE SCALE GENOMIC DNA]</scope>
    <source>
        <strain evidence="9 10">JUb89</strain>
    </source>
</reference>
<keyword evidence="4 8" id="KW-1133">Transmembrane helix</keyword>
<evidence type="ECO:0000313" key="9">
    <source>
        <dbReference type="EMBL" id="TCM71065.1"/>
    </source>
</evidence>
<dbReference type="SUPFAM" id="SSF143865">
    <property type="entry name" value="CorA soluble domain-like"/>
    <property type="match status" value="1"/>
</dbReference>
<dbReference type="Pfam" id="PF01544">
    <property type="entry name" value="CorA"/>
    <property type="match status" value="1"/>
</dbReference>
<evidence type="ECO:0000256" key="1">
    <source>
        <dbReference type="ARBA" id="ARBA00004141"/>
    </source>
</evidence>
<dbReference type="GO" id="GO:0046873">
    <property type="term" value="F:metal ion transmembrane transporter activity"/>
    <property type="evidence" value="ECO:0007669"/>
    <property type="project" value="InterPro"/>
</dbReference>
<evidence type="ECO:0000256" key="4">
    <source>
        <dbReference type="ARBA" id="ARBA00022989"/>
    </source>
</evidence>
<feature type="transmembrane region" description="Helical" evidence="8">
    <location>
        <begin position="287"/>
        <end position="307"/>
    </location>
</feature>
<dbReference type="InterPro" id="IPR047199">
    <property type="entry name" value="CorA-like"/>
</dbReference>
<keyword evidence="6" id="KW-0175">Coiled coil</keyword>
<feature type="region of interest" description="Disordered" evidence="7">
    <location>
        <begin position="1"/>
        <end position="38"/>
    </location>
</feature>
<dbReference type="AlphaFoldDB" id="A0A4R1Y7C1"/>
<accession>A0A4R1Y7C1</accession>
<comment type="caution">
    <text evidence="9">The sequence shown here is derived from an EMBL/GenBank/DDBJ whole genome shotgun (WGS) entry which is preliminary data.</text>
</comment>
<evidence type="ECO:0000256" key="5">
    <source>
        <dbReference type="ARBA" id="ARBA00023136"/>
    </source>
</evidence>
<proteinExistence type="inferred from homology"/>
<dbReference type="Proteomes" id="UP000294963">
    <property type="component" value="Unassembled WGS sequence"/>
</dbReference>
<dbReference type="InterPro" id="IPR045863">
    <property type="entry name" value="CorA_TM1_TM2"/>
</dbReference>
<name>A0A4R1Y7C1_ACICA</name>
<evidence type="ECO:0000256" key="7">
    <source>
        <dbReference type="SAM" id="MobiDB-lite"/>
    </source>
</evidence>
<gene>
    <name evidence="9" type="ORF">EC844_101347</name>
</gene>